<evidence type="ECO:0000313" key="11">
    <source>
        <dbReference type="Proteomes" id="UP000365807"/>
    </source>
</evidence>
<evidence type="ECO:0000313" key="12">
    <source>
        <dbReference type="Proteomes" id="UP000411403"/>
    </source>
</evidence>
<evidence type="ECO:0000256" key="3">
    <source>
        <dbReference type="RuleBase" id="RU000524"/>
    </source>
</evidence>
<evidence type="ECO:0000313" key="5">
    <source>
        <dbReference type="EMBL" id="EAK1510373.1"/>
    </source>
</evidence>
<protein>
    <recommendedName>
        <fullName evidence="2 3">Single-stranded DNA-binding protein</fullName>
    </recommendedName>
</protein>
<dbReference type="EMBL" id="AACDUL010000023">
    <property type="protein sequence ID" value="EAK1510373.1"/>
    <property type="molecule type" value="Genomic_DNA"/>
</dbReference>
<evidence type="ECO:0000313" key="10">
    <source>
        <dbReference type="Proteomes" id="UP000361993"/>
    </source>
</evidence>
<dbReference type="InterPro" id="IPR011344">
    <property type="entry name" value="ssDNA-bd"/>
</dbReference>
<evidence type="ECO:0000313" key="6">
    <source>
        <dbReference type="EMBL" id="EAK4358917.1"/>
    </source>
</evidence>
<dbReference type="RefSeq" id="WP_002779803.1">
    <property type="nucleotide sequence ID" value="NZ_AP028405.1"/>
</dbReference>
<dbReference type="EMBL" id="AACSIE010000012">
    <property type="protein sequence ID" value="EAL9205183.1"/>
    <property type="molecule type" value="Genomic_DNA"/>
</dbReference>
<name>A0A0Q2QT37_CAMCO</name>
<dbReference type="KEGG" id="ccof:VC76_09485"/>
<reference evidence="5 10" key="1">
    <citation type="submission" date="2018-05" db="EMBL/GenBank/DDBJ databases">
        <authorList>
            <consortium name="GenomeTrakr network: Whole genome sequencing for foodborne pathogen traceback"/>
        </authorList>
    </citation>
    <scope>NUCLEOTIDE SEQUENCE [LARGE SCALE GENOMIC DNA]</scope>
    <source>
        <strain evidence="5 10">NC_C6016</strain>
    </source>
</reference>
<dbReference type="OrthoDB" id="9809878at2"/>
<dbReference type="SUPFAM" id="SSF50249">
    <property type="entry name" value="Nucleic acid-binding proteins"/>
    <property type="match status" value="1"/>
</dbReference>
<dbReference type="CDD" id="cd04496">
    <property type="entry name" value="SSB_OBF"/>
    <property type="match status" value="1"/>
</dbReference>
<dbReference type="GO" id="GO:0003697">
    <property type="term" value="F:single-stranded DNA binding"/>
    <property type="evidence" value="ECO:0007669"/>
    <property type="project" value="InterPro"/>
</dbReference>
<dbReference type="Proteomes" id="UP000361993">
    <property type="component" value="Unassembled WGS sequence"/>
</dbReference>
<dbReference type="GeneID" id="66545251"/>
<evidence type="ECO:0000256" key="2">
    <source>
        <dbReference type="PIRNR" id="PIRNR002070"/>
    </source>
</evidence>
<accession>A0A0Q2QT37</accession>
<evidence type="ECO:0000256" key="1">
    <source>
        <dbReference type="ARBA" id="ARBA00023125"/>
    </source>
</evidence>
<comment type="caution">
    <text evidence="8">The sequence shown here is derived from an EMBL/GenBank/DDBJ whole genome shotgun (WGS) entry which is preliminary data.</text>
</comment>
<dbReference type="PIRSF" id="PIRSF002070">
    <property type="entry name" value="SSB"/>
    <property type="match status" value="1"/>
</dbReference>
<dbReference type="Proteomes" id="UP000352088">
    <property type="component" value="Unassembled WGS sequence"/>
</dbReference>
<dbReference type="Proteomes" id="UP000365807">
    <property type="component" value="Unassembled WGS sequence"/>
</dbReference>
<dbReference type="Gene3D" id="2.40.50.140">
    <property type="entry name" value="Nucleic acid-binding proteins"/>
    <property type="match status" value="1"/>
</dbReference>
<dbReference type="EMBL" id="AACQHW010000013">
    <property type="protein sequence ID" value="EAL6851565.1"/>
    <property type="molecule type" value="Genomic_DNA"/>
</dbReference>
<dbReference type="Proteomes" id="UP000411403">
    <property type="component" value="Unassembled WGS sequence"/>
</dbReference>
<evidence type="ECO:0000313" key="8">
    <source>
        <dbReference type="EMBL" id="EAL9205183.1"/>
    </source>
</evidence>
<dbReference type="InterPro" id="IPR012340">
    <property type="entry name" value="NA-bd_OB-fold"/>
</dbReference>
<sequence>MINNITIGGRLTADAELRHCNQGSIICTFTLANNRKYKEIENSTYIEVSLFGSFANAMHPYLKKGISVDVVGELTQDTWEHEGKIYSKHRIKAKEIDFRTPKKEKQTIPNIEEGENYEGF</sequence>
<dbReference type="NCBIfam" id="TIGR00621">
    <property type="entry name" value="ssb"/>
    <property type="match status" value="1"/>
</dbReference>
<reference evidence="8 12" key="2">
    <citation type="submission" date="2018-08" db="EMBL/GenBank/DDBJ databases">
        <authorList>
            <consortium name="NARMS: The National Antimicrobial Resistance Monitoring System"/>
        </authorList>
    </citation>
    <scope>NUCLEOTIDE SEQUENCE [LARGE SCALE GENOMIC DNA]</scope>
    <source>
        <strain evidence="8 12">CVM N17C171</strain>
        <strain evidence="7 9">CVM N17C548</strain>
        <strain evidence="6 11">FSIS11807978</strain>
    </source>
</reference>
<dbReference type="Pfam" id="PF00436">
    <property type="entry name" value="SSB"/>
    <property type="match status" value="1"/>
</dbReference>
<organism evidence="8 12">
    <name type="scientific">Campylobacter coli</name>
    <dbReference type="NCBI Taxonomy" id="195"/>
    <lineage>
        <taxon>Bacteria</taxon>
        <taxon>Pseudomonadati</taxon>
        <taxon>Campylobacterota</taxon>
        <taxon>Epsilonproteobacteria</taxon>
        <taxon>Campylobacterales</taxon>
        <taxon>Campylobacteraceae</taxon>
        <taxon>Campylobacter</taxon>
    </lineage>
</organism>
<proteinExistence type="predicted"/>
<dbReference type="KEGG" id="ccoo:ATE51_06006"/>
<dbReference type="PROSITE" id="PS50935">
    <property type="entry name" value="SSB"/>
    <property type="match status" value="1"/>
</dbReference>
<evidence type="ECO:0000313" key="9">
    <source>
        <dbReference type="Proteomes" id="UP000352088"/>
    </source>
</evidence>
<keyword evidence="1 2" id="KW-0238">DNA-binding</keyword>
<feature type="region of interest" description="Disordered" evidence="4">
    <location>
        <begin position="101"/>
        <end position="120"/>
    </location>
</feature>
<dbReference type="InterPro" id="IPR000424">
    <property type="entry name" value="Primosome_PriB/ssb"/>
</dbReference>
<gene>
    <name evidence="8" type="primary">ssb</name>
    <name evidence="6" type="ORF">C6T04_08360</name>
    <name evidence="5" type="ORF">CJD00_08995</name>
    <name evidence="7" type="ORF">DSX26_08900</name>
    <name evidence="8" type="ORF">DYU70_08495</name>
</gene>
<dbReference type="EMBL" id="AACGFG010000014">
    <property type="protein sequence ID" value="EAK4358917.1"/>
    <property type="molecule type" value="Genomic_DNA"/>
</dbReference>
<evidence type="ECO:0000256" key="4">
    <source>
        <dbReference type="SAM" id="MobiDB-lite"/>
    </source>
</evidence>
<dbReference type="AlphaFoldDB" id="A0A0Q2QT37"/>
<evidence type="ECO:0000313" key="7">
    <source>
        <dbReference type="EMBL" id="EAL6851565.1"/>
    </source>
</evidence>
<dbReference type="GO" id="GO:0006260">
    <property type="term" value="P:DNA replication"/>
    <property type="evidence" value="ECO:0007669"/>
    <property type="project" value="InterPro"/>
</dbReference>